<feature type="domain" description="Carbohydrate kinase PfkB" evidence="9">
    <location>
        <begin position="1"/>
        <end position="284"/>
    </location>
</feature>
<dbReference type="GO" id="GO:0006014">
    <property type="term" value="P:D-ribose metabolic process"/>
    <property type="evidence" value="ECO:0007669"/>
    <property type="project" value="InterPro"/>
</dbReference>
<dbReference type="GO" id="GO:0046872">
    <property type="term" value="F:metal ion binding"/>
    <property type="evidence" value="ECO:0007669"/>
    <property type="project" value="UniProtKB-KW"/>
</dbReference>
<sequence>MSKLLVVGSLHYDIMVDAHHRPEKGETVIGIGCSYKFGGKGGNQAVSAAQAGANVGFLGAVGNDTHGQWLLDVLQKNHVDVQHVEIINGSVSGMSVAITDAEGDYGAVVISNANTKINAQQFSDSALWSGVGLLLLQNELPEEINLRAAVEAKKRGINVCINAAPAKVLSAELQKHIDMLVVNAVEARDMSGIAVNSLHQASEAAQVLNKTYPVVVVTAGELGVAYCNAEGQSQAIEAEKIELVSTHGAGDCFMGMLCASMLLGEQLDSSVVKANKAAALHVSRRA</sequence>
<keyword evidence="3" id="KW-0547">Nucleotide-binding</keyword>
<comment type="caution">
    <text evidence="10">The sequence shown here is derived from an EMBL/GenBank/DDBJ whole genome shotgun (WGS) entry which is preliminary data.</text>
</comment>
<dbReference type="PANTHER" id="PTHR10584">
    <property type="entry name" value="SUGAR KINASE"/>
    <property type="match status" value="1"/>
</dbReference>
<evidence type="ECO:0000259" key="9">
    <source>
        <dbReference type="Pfam" id="PF00294"/>
    </source>
</evidence>
<accession>A0AA41BVQ3</accession>
<dbReference type="AlphaFoldDB" id="A0AA41BVQ3"/>
<organism evidence="10 11">
    <name type="scientific">Rouxiella silvae</name>
    <dbReference type="NCBI Taxonomy" id="1646373"/>
    <lineage>
        <taxon>Bacteria</taxon>
        <taxon>Pseudomonadati</taxon>
        <taxon>Pseudomonadota</taxon>
        <taxon>Gammaproteobacteria</taxon>
        <taxon>Enterobacterales</taxon>
        <taxon>Yersiniaceae</taxon>
        <taxon>Rouxiella</taxon>
    </lineage>
</organism>
<keyword evidence="8" id="KW-0119">Carbohydrate metabolism</keyword>
<evidence type="ECO:0000256" key="7">
    <source>
        <dbReference type="ARBA" id="ARBA00022958"/>
    </source>
</evidence>
<evidence type="ECO:0000256" key="2">
    <source>
        <dbReference type="ARBA" id="ARBA00022723"/>
    </source>
</evidence>
<dbReference type="InterPro" id="IPR002139">
    <property type="entry name" value="Ribo/fructo_kinase"/>
</dbReference>
<keyword evidence="7" id="KW-0630">Potassium</keyword>
<keyword evidence="5" id="KW-0067">ATP-binding</keyword>
<keyword evidence="2" id="KW-0479">Metal-binding</keyword>
<dbReference type="Pfam" id="PF00294">
    <property type="entry name" value="PfkB"/>
    <property type="match status" value="1"/>
</dbReference>
<dbReference type="GO" id="GO:0005524">
    <property type="term" value="F:ATP binding"/>
    <property type="evidence" value="ECO:0007669"/>
    <property type="project" value="UniProtKB-KW"/>
</dbReference>
<dbReference type="Gene3D" id="3.40.1190.20">
    <property type="match status" value="1"/>
</dbReference>
<reference evidence="10" key="1">
    <citation type="submission" date="2020-11" db="EMBL/GenBank/DDBJ databases">
        <authorList>
            <person name="Lee S.D."/>
        </authorList>
    </citation>
    <scope>NUCLEOTIDE SEQUENCE</scope>
    <source>
        <strain evidence="10">SAP-2</strain>
    </source>
</reference>
<evidence type="ECO:0000256" key="1">
    <source>
        <dbReference type="ARBA" id="ARBA00022679"/>
    </source>
</evidence>
<dbReference type="RefSeq" id="WP_194977609.1">
    <property type="nucleotide sequence ID" value="NZ_JADMKS010000002.1"/>
</dbReference>
<dbReference type="GO" id="GO:0004747">
    <property type="term" value="F:ribokinase activity"/>
    <property type="evidence" value="ECO:0007669"/>
    <property type="project" value="InterPro"/>
</dbReference>
<name>A0AA41BVQ3_9GAMM</name>
<proteinExistence type="predicted"/>
<dbReference type="PANTHER" id="PTHR10584:SF166">
    <property type="entry name" value="RIBOKINASE"/>
    <property type="match status" value="1"/>
</dbReference>
<dbReference type="PRINTS" id="PR00990">
    <property type="entry name" value="RIBOKINASE"/>
</dbReference>
<reference evidence="10" key="2">
    <citation type="submission" date="2022-09" db="EMBL/GenBank/DDBJ databases">
        <title>Rouxiella aceris sp. nov., isolated from tree sap and emended description of the genus Rhouxiella.</title>
        <authorList>
            <person name="Kim I.S."/>
        </authorList>
    </citation>
    <scope>NUCLEOTIDE SEQUENCE</scope>
    <source>
        <strain evidence="10">SAP-2</strain>
    </source>
</reference>
<dbReference type="SUPFAM" id="SSF53613">
    <property type="entry name" value="Ribokinase-like"/>
    <property type="match status" value="1"/>
</dbReference>
<keyword evidence="4" id="KW-0418">Kinase</keyword>
<keyword evidence="6" id="KW-0460">Magnesium</keyword>
<dbReference type="InterPro" id="IPR011611">
    <property type="entry name" value="PfkB_dom"/>
</dbReference>
<evidence type="ECO:0000313" key="11">
    <source>
        <dbReference type="Proteomes" id="UP000705283"/>
    </source>
</evidence>
<evidence type="ECO:0000256" key="5">
    <source>
        <dbReference type="ARBA" id="ARBA00022840"/>
    </source>
</evidence>
<keyword evidence="1" id="KW-0808">Transferase</keyword>
<gene>
    <name evidence="10" type="ORF">ITX54_05265</name>
</gene>
<dbReference type="EMBL" id="JADMKS010000002">
    <property type="protein sequence ID" value="MBF6636074.1"/>
    <property type="molecule type" value="Genomic_DNA"/>
</dbReference>
<evidence type="ECO:0000256" key="8">
    <source>
        <dbReference type="ARBA" id="ARBA00023277"/>
    </source>
</evidence>
<evidence type="ECO:0000313" key="10">
    <source>
        <dbReference type="EMBL" id="MBF6636074.1"/>
    </source>
</evidence>
<dbReference type="CDD" id="cd01174">
    <property type="entry name" value="ribokinase"/>
    <property type="match status" value="1"/>
</dbReference>
<protein>
    <submittedName>
        <fullName evidence="10">Ribokinase</fullName>
    </submittedName>
</protein>
<evidence type="ECO:0000256" key="6">
    <source>
        <dbReference type="ARBA" id="ARBA00022842"/>
    </source>
</evidence>
<dbReference type="Proteomes" id="UP000705283">
    <property type="component" value="Unassembled WGS sequence"/>
</dbReference>
<dbReference type="InterPro" id="IPR011877">
    <property type="entry name" value="Ribokinase"/>
</dbReference>
<evidence type="ECO:0000256" key="3">
    <source>
        <dbReference type="ARBA" id="ARBA00022741"/>
    </source>
</evidence>
<dbReference type="InterPro" id="IPR029056">
    <property type="entry name" value="Ribokinase-like"/>
</dbReference>
<evidence type="ECO:0000256" key="4">
    <source>
        <dbReference type="ARBA" id="ARBA00022777"/>
    </source>
</evidence>